<sequence>MVASGREKIFGWIAQLTTTRPGAVMAVTAVLMVCSIVLLPQLSVSTSRHGLVEAENPYQKRLNRFFDRFGDPNSPIFFVISGSTEDERRSVVDQLVTRFESYPGLEGRVIARMGPNQLARTLLFQDPSAADALRKLAPSDADMTEFLEGGVPRYLGALEARLANLGAALQMRMMMPFGANVRSEQVNRVLDRVGDLALTTEA</sequence>
<dbReference type="EMBL" id="UINC01152815">
    <property type="protein sequence ID" value="SVD47198.1"/>
    <property type="molecule type" value="Genomic_DNA"/>
</dbReference>
<protein>
    <recommendedName>
        <fullName evidence="3">Membrane transport protein MMPL domain-containing protein</fullName>
    </recommendedName>
</protein>
<reference evidence="2" key="1">
    <citation type="submission" date="2018-05" db="EMBL/GenBank/DDBJ databases">
        <authorList>
            <person name="Lanie J.A."/>
            <person name="Ng W.-L."/>
            <person name="Kazmierczak K.M."/>
            <person name="Andrzejewski T.M."/>
            <person name="Davidsen T.M."/>
            <person name="Wayne K.J."/>
            <person name="Tettelin H."/>
            <person name="Glass J.I."/>
            <person name="Rusch D."/>
            <person name="Podicherti R."/>
            <person name="Tsui H.-C.T."/>
            <person name="Winkler M.E."/>
        </authorList>
    </citation>
    <scope>NUCLEOTIDE SEQUENCE</scope>
</reference>
<evidence type="ECO:0000313" key="2">
    <source>
        <dbReference type="EMBL" id="SVD47198.1"/>
    </source>
</evidence>
<keyword evidence="1" id="KW-0812">Transmembrane</keyword>
<evidence type="ECO:0000256" key="1">
    <source>
        <dbReference type="SAM" id="Phobius"/>
    </source>
</evidence>
<organism evidence="2">
    <name type="scientific">marine metagenome</name>
    <dbReference type="NCBI Taxonomy" id="408172"/>
    <lineage>
        <taxon>unclassified sequences</taxon>
        <taxon>metagenomes</taxon>
        <taxon>ecological metagenomes</taxon>
    </lineage>
</organism>
<keyword evidence="1" id="KW-0472">Membrane</keyword>
<evidence type="ECO:0008006" key="3">
    <source>
        <dbReference type="Google" id="ProtNLM"/>
    </source>
</evidence>
<feature type="transmembrane region" description="Helical" evidence="1">
    <location>
        <begin position="20"/>
        <end position="39"/>
    </location>
</feature>
<proteinExistence type="predicted"/>
<feature type="non-terminal residue" evidence="2">
    <location>
        <position position="202"/>
    </location>
</feature>
<dbReference type="AlphaFoldDB" id="A0A382VMU1"/>
<name>A0A382VMU1_9ZZZZ</name>
<keyword evidence="1" id="KW-1133">Transmembrane helix</keyword>
<accession>A0A382VMU1</accession>
<gene>
    <name evidence="2" type="ORF">METZ01_LOCUS400052</name>
</gene>